<sequence length="678" mass="77825">MFDILFGWRKASKCKKLIKRVQCRLNLLKNKRNAIVRQLREDVAELIKNGHEETAFNRVEQLIKDECIATVYELLNHFCEFILIHLSYIQRHKDCPNDVNEAVSSLIFASARCGDLPELRIIRKLFGERYGHKFAMTAVELFPGNLVNPQIKEKLSIKSVADELKYRVIDEISRDYCLQPKLLALEYYSDSDWHQVQMKENNGNQVEEMDAQTNDTSAGFEMQPSNVAEIEREVICVDSSIKSFLTTPSNSFSNQSSDMSNPSSVHHAPPYISISPLHEKVDKVEKFVKVNSSSKFTVSSLEDKEEKMAAASSTESSPPFPEEAVVYLDDIEECQSSVSQEQRLFKFRSSGWPGRDKVEFGSDQGNIGHDESLSDKSDTMSSRNSRRTVPEKRSRRRSVSLENHSIKDVGCMIYYCKTWRSPSTHKHGSHYCRKLQRPLGEENQQSNCDQKRLKQHQSLELNSNFQARQSRHGGKKSCYNLKINDCTLEHPCYRCVFDDKNNWEYLPVKQKRGIRTVVGFPTSHVNQETLLCECCQCHSLWNKESDEETESDTLPHKPRRRSYHNGAVVYNVFTYLDYQSVKKNKAEISNSLGSPPSNCSEPDISSSLTRKDKLPPYSRAVTMPPGRSKGSPKDNIWRTNSSPFQNPNHVHPKLPEYDDIATKFMALKKEHLQNKTLQ</sequence>
<dbReference type="EMBL" id="JARAOO010000012">
    <property type="protein sequence ID" value="KAJ7948289.1"/>
    <property type="molecule type" value="Genomic_DNA"/>
</dbReference>
<dbReference type="InterPro" id="IPR042277">
    <property type="entry name" value="IST1-like"/>
</dbReference>
<keyword evidence="4" id="KW-1185">Reference proteome</keyword>
<accession>A0AAD7KYK6</accession>
<dbReference type="PANTHER" id="PTHR12161:SF44">
    <property type="entry name" value="REGULATOR OF VPS4 ACTIVITY IN THE MVB PATHWAY PROTEIN"/>
    <property type="match status" value="1"/>
</dbReference>
<dbReference type="EMBL" id="JARAOO010000012">
    <property type="protein sequence ID" value="KAJ7948288.1"/>
    <property type="molecule type" value="Genomic_DNA"/>
</dbReference>
<feature type="region of interest" description="Disordered" evidence="2">
    <location>
        <begin position="356"/>
        <end position="400"/>
    </location>
</feature>
<dbReference type="KEGG" id="qsa:O6P43_028789"/>
<name>A0AAD7KYK6_QUISA</name>
<dbReference type="Proteomes" id="UP001163823">
    <property type="component" value="Chromosome 12"/>
</dbReference>
<evidence type="ECO:0000313" key="4">
    <source>
        <dbReference type="Proteomes" id="UP001163823"/>
    </source>
</evidence>
<dbReference type="GO" id="GO:0015031">
    <property type="term" value="P:protein transport"/>
    <property type="evidence" value="ECO:0007669"/>
    <property type="project" value="InterPro"/>
</dbReference>
<proteinExistence type="inferred from homology"/>
<dbReference type="InterPro" id="IPR005061">
    <property type="entry name" value="Ist1"/>
</dbReference>
<comment type="caution">
    <text evidence="3">The sequence shown here is derived from an EMBL/GenBank/DDBJ whole genome shotgun (WGS) entry which is preliminary data.</text>
</comment>
<protein>
    <submittedName>
        <fullName evidence="3">Regulator of Vps4 activity in the MVB pathway protein</fullName>
    </submittedName>
</protein>
<reference evidence="3" key="1">
    <citation type="journal article" date="2023" name="Science">
        <title>Elucidation of the pathway for biosynthesis of saponin adjuvants from the soapbark tree.</title>
        <authorList>
            <person name="Reed J."/>
            <person name="Orme A."/>
            <person name="El-Demerdash A."/>
            <person name="Owen C."/>
            <person name="Martin L.B.B."/>
            <person name="Misra R.C."/>
            <person name="Kikuchi S."/>
            <person name="Rejzek M."/>
            <person name="Martin A.C."/>
            <person name="Harkess A."/>
            <person name="Leebens-Mack J."/>
            <person name="Louveau T."/>
            <person name="Stephenson M.J."/>
            <person name="Osbourn A."/>
        </authorList>
    </citation>
    <scope>NUCLEOTIDE SEQUENCE</scope>
    <source>
        <strain evidence="3">S10</strain>
    </source>
</reference>
<gene>
    <name evidence="3" type="ORF">O6P43_028789</name>
</gene>
<evidence type="ECO:0000313" key="3">
    <source>
        <dbReference type="EMBL" id="KAJ7948289.1"/>
    </source>
</evidence>
<evidence type="ECO:0000256" key="2">
    <source>
        <dbReference type="SAM" id="MobiDB-lite"/>
    </source>
</evidence>
<dbReference type="FunFam" id="1.20.1260.60:FF:000002">
    <property type="entry name" value="Vacuolar protein sorting-associated protein IST1"/>
    <property type="match status" value="1"/>
</dbReference>
<dbReference type="Gene3D" id="1.20.1260.60">
    <property type="entry name" value="Vacuolar protein sorting-associated protein Ist1"/>
    <property type="match status" value="1"/>
</dbReference>
<feature type="region of interest" description="Disordered" evidence="2">
    <location>
        <begin position="588"/>
        <end position="636"/>
    </location>
</feature>
<feature type="compositionally biased region" description="Polar residues" evidence="2">
    <location>
        <begin position="588"/>
        <end position="608"/>
    </location>
</feature>
<dbReference type="AlphaFoldDB" id="A0AAD7KYK6"/>
<feature type="region of interest" description="Disordered" evidence="2">
    <location>
        <begin position="298"/>
        <end position="320"/>
    </location>
</feature>
<dbReference type="Pfam" id="PF03398">
    <property type="entry name" value="Ist1"/>
    <property type="match status" value="1"/>
</dbReference>
<organism evidence="3 4">
    <name type="scientific">Quillaja saponaria</name>
    <name type="common">Soap bark tree</name>
    <dbReference type="NCBI Taxonomy" id="32244"/>
    <lineage>
        <taxon>Eukaryota</taxon>
        <taxon>Viridiplantae</taxon>
        <taxon>Streptophyta</taxon>
        <taxon>Embryophyta</taxon>
        <taxon>Tracheophyta</taxon>
        <taxon>Spermatophyta</taxon>
        <taxon>Magnoliopsida</taxon>
        <taxon>eudicotyledons</taxon>
        <taxon>Gunneridae</taxon>
        <taxon>Pentapetalae</taxon>
        <taxon>rosids</taxon>
        <taxon>fabids</taxon>
        <taxon>Fabales</taxon>
        <taxon>Quillajaceae</taxon>
        <taxon>Quillaja</taxon>
    </lineage>
</organism>
<dbReference type="PANTHER" id="PTHR12161">
    <property type="entry name" value="IST1 FAMILY MEMBER"/>
    <property type="match status" value="1"/>
</dbReference>
<comment type="similarity">
    <text evidence="1">Belongs to the IST1 family.</text>
</comment>
<evidence type="ECO:0000256" key="1">
    <source>
        <dbReference type="ARBA" id="ARBA00005536"/>
    </source>
</evidence>
<feature type="compositionally biased region" description="Basic and acidic residues" evidence="2">
    <location>
        <begin position="368"/>
        <end position="378"/>
    </location>
</feature>